<keyword evidence="11" id="KW-1185">Reference proteome</keyword>
<dbReference type="SUPFAM" id="SSF75005">
    <property type="entry name" value="Arabinanase/levansucrase/invertase"/>
    <property type="match status" value="1"/>
</dbReference>
<name>A0A4R8TPL3_9PEZI</name>
<dbReference type="EC" id="3.2.1.55" evidence="8"/>
<evidence type="ECO:0000256" key="5">
    <source>
        <dbReference type="ARBA" id="ARBA00022729"/>
    </source>
</evidence>
<dbReference type="PANTHER" id="PTHR40631:SF2">
    <property type="entry name" value="ALPHA-L-ARABINOFURANOSIDASE"/>
    <property type="match status" value="1"/>
</dbReference>
<dbReference type="GO" id="GO:0046373">
    <property type="term" value="P:L-arabinose metabolic process"/>
    <property type="evidence" value="ECO:0007669"/>
    <property type="project" value="UniProtKB-UniRule"/>
</dbReference>
<evidence type="ECO:0000256" key="2">
    <source>
        <dbReference type="ARBA" id="ARBA00004613"/>
    </source>
</evidence>
<feature type="signal peptide" evidence="9">
    <location>
        <begin position="1"/>
        <end position="17"/>
    </location>
</feature>
<comment type="caution">
    <text evidence="10">The sequence shown here is derived from an EMBL/GenBank/DDBJ whole genome shotgun (WGS) entry which is preliminary data.</text>
</comment>
<keyword evidence="6 8" id="KW-0378">Hydrolase</keyword>
<evidence type="ECO:0000256" key="7">
    <source>
        <dbReference type="ARBA" id="ARBA00023295"/>
    </source>
</evidence>
<gene>
    <name evidence="10" type="primary">xynC</name>
    <name evidence="10" type="ORF">C8034_v008862</name>
</gene>
<dbReference type="AlphaFoldDB" id="A0A4R8TPL3"/>
<keyword evidence="5 8" id="KW-0732">Signal</keyword>
<dbReference type="InterPro" id="IPR005193">
    <property type="entry name" value="GH62_arabinosidase"/>
</dbReference>
<comment type="catalytic activity">
    <reaction evidence="1 8">
        <text>Hydrolysis of terminal non-reducing alpha-L-arabinofuranoside residues in alpha-L-arabinosides.</text>
        <dbReference type="EC" id="3.2.1.55"/>
    </reaction>
</comment>
<comment type="function">
    <text evidence="8">Alpha-L-arabinofuranosidase involved in the hydrolysis of xylan, a major structural heterogeneous polysaccharide found in plant biomass representing the second most abundant polysaccharide in the biosphere, after cellulose.</text>
</comment>
<evidence type="ECO:0000256" key="8">
    <source>
        <dbReference type="RuleBase" id="RU368117"/>
    </source>
</evidence>
<dbReference type="Proteomes" id="UP000295604">
    <property type="component" value="Unassembled WGS sequence"/>
</dbReference>
<evidence type="ECO:0000256" key="3">
    <source>
        <dbReference type="ARBA" id="ARBA00007396"/>
    </source>
</evidence>
<feature type="chain" id="PRO_5020507249" description="Alpha-L-arabinofuranosidase" evidence="9">
    <location>
        <begin position="18"/>
        <end position="123"/>
    </location>
</feature>
<dbReference type="PANTHER" id="PTHR40631">
    <property type="entry name" value="ALPHA-L-ARABINOFURANOSIDASE AXHA-2-RELATED"/>
    <property type="match status" value="1"/>
</dbReference>
<dbReference type="InterPro" id="IPR023296">
    <property type="entry name" value="Glyco_hydro_beta-prop_sf"/>
</dbReference>
<comment type="subcellular location">
    <subcellularLocation>
        <location evidence="2 8">Secreted</location>
    </subcellularLocation>
</comment>
<keyword evidence="4 8" id="KW-0964">Secreted</keyword>
<protein>
    <recommendedName>
        <fullName evidence="8">Alpha-L-arabinofuranosidase</fullName>
        <ecNumber evidence="8">3.2.1.55</ecNumber>
    </recommendedName>
</protein>
<keyword evidence="7 8" id="KW-0326">Glycosidase</keyword>
<dbReference type="GO" id="GO:0045493">
    <property type="term" value="P:xylan catabolic process"/>
    <property type="evidence" value="ECO:0007669"/>
    <property type="project" value="UniProtKB-UniRule"/>
</dbReference>
<evidence type="ECO:0000256" key="6">
    <source>
        <dbReference type="ARBA" id="ARBA00022801"/>
    </source>
</evidence>
<sequence>MQSFLLLVLLVTSVATAGLPTSFKWRSSGALVGAKDDGRGIAGIKDPSIVKIDSKYHVFASTAQASGYNLVYFSFTDLDSAKAATFHYLDQTPIGTGNRAAPQVFYFAPQKLWYLVYQNGNAA</sequence>
<evidence type="ECO:0000256" key="4">
    <source>
        <dbReference type="ARBA" id="ARBA00022525"/>
    </source>
</evidence>
<dbReference type="Gene3D" id="2.115.10.20">
    <property type="entry name" value="Glycosyl hydrolase domain, family 43"/>
    <property type="match status" value="1"/>
</dbReference>
<evidence type="ECO:0000313" key="11">
    <source>
        <dbReference type="Proteomes" id="UP000295604"/>
    </source>
</evidence>
<evidence type="ECO:0000256" key="1">
    <source>
        <dbReference type="ARBA" id="ARBA00001462"/>
    </source>
</evidence>
<evidence type="ECO:0000256" key="9">
    <source>
        <dbReference type="SAM" id="SignalP"/>
    </source>
</evidence>
<dbReference type="GO" id="GO:0046556">
    <property type="term" value="F:alpha-L-arabinofuranosidase activity"/>
    <property type="evidence" value="ECO:0007669"/>
    <property type="project" value="UniProtKB-UniRule"/>
</dbReference>
<organism evidence="10 11">
    <name type="scientific">Colletotrichum sidae</name>
    <dbReference type="NCBI Taxonomy" id="1347389"/>
    <lineage>
        <taxon>Eukaryota</taxon>
        <taxon>Fungi</taxon>
        <taxon>Dikarya</taxon>
        <taxon>Ascomycota</taxon>
        <taxon>Pezizomycotina</taxon>
        <taxon>Sordariomycetes</taxon>
        <taxon>Hypocreomycetidae</taxon>
        <taxon>Glomerellales</taxon>
        <taxon>Glomerellaceae</taxon>
        <taxon>Colletotrichum</taxon>
        <taxon>Colletotrichum orbiculare species complex</taxon>
    </lineage>
</organism>
<dbReference type="Pfam" id="PF03664">
    <property type="entry name" value="Glyco_hydro_62"/>
    <property type="match status" value="1"/>
</dbReference>
<proteinExistence type="inferred from homology"/>
<dbReference type="EMBL" id="QAPF01000042">
    <property type="protein sequence ID" value="TEA19763.1"/>
    <property type="molecule type" value="Genomic_DNA"/>
</dbReference>
<accession>A0A4R8TPL3</accession>
<comment type="similarity">
    <text evidence="3 8">Belongs to the glycosyl hydrolase 62 family.</text>
</comment>
<dbReference type="GO" id="GO:0005576">
    <property type="term" value="C:extracellular region"/>
    <property type="evidence" value="ECO:0007669"/>
    <property type="project" value="UniProtKB-SubCell"/>
</dbReference>
<evidence type="ECO:0000313" key="10">
    <source>
        <dbReference type="EMBL" id="TEA19763.1"/>
    </source>
</evidence>
<reference evidence="10 11" key="1">
    <citation type="submission" date="2018-11" db="EMBL/GenBank/DDBJ databases">
        <title>Genome sequence and assembly of Colletotrichum sidae.</title>
        <authorList>
            <person name="Gan P."/>
            <person name="Shirasu K."/>
        </authorList>
    </citation>
    <scope>NUCLEOTIDE SEQUENCE [LARGE SCALE GENOMIC DNA]</scope>
    <source>
        <strain evidence="10 11">CBS 518.97</strain>
    </source>
</reference>